<protein>
    <submittedName>
        <fullName evidence="2">ABC transporter substrate-binding protein</fullName>
    </submittedName>
</protein>
<evidence type="ECO:0000313" key="3">
    <source>
        <dbReference type="Proteomes" id="UP000029692"/>
    </source>
</evidence>
<dbReference type="Proteomes" id="UP000029692">
    <property type="component" value="Unassembled WGS sequence"/>
</dbReference>
<sequence length="337" mass="36687">MRINHIVFLMIVLLAGPAALGFGGGAAEGTDVPGDQPLEKITLVLDWVPNTNHTGAYVAQAEGFFAQEGLDVEIVQPSEIGADAMVAAGRAEFGFSYQEGVTFARTAQNPVPVVSIAAVIQHNTSGFAGPASRNLEGPADFEGKRYGGWGSAVEEATIHALMEQAGADPSTVEFLNIGSADFFQSIQRDIDFAWIFWAWTGIEAQIRGVELDYVDLGKVNPVFDYYTPVIITSESLIEEEPGLISRFLAALTKGYEFAMTQADAAAAILVEAVPEIPLELARESQAFLADQYQAEAPVWGHQRREVWSRYAGWLYGEGFLEQQLDVDQAYTNEFLPR</sequence>
<organism evidence="2 3">
    <name type="scientific">Spirochaeta lutea</name>
    <dbReference type="NCBI Taxonomy" id="1480694"/>
    <lineage>
        <taxon>Bacteria</taxon>
        <taxon>Pseudomonadati</taxon>
        <taxon>Spirochaetota</taxon>
        <taxon>Spirochaetia</taxon>
        <taxon>Spirochaetales</taxon>
        <taxon>Spirochaetaceae</taxon>
        <taxon>Spirochaeta</taxon>
    </lineage>
</organism>
<dbReference type="AlphaFoldDB" id="A0A098QZX0"/>
<dbReference type="InterPro" id="IPR027939">
    <property type="entry name" value="NMT1/THI5"/>
</dbReference>
<dbReference type="PANTHER" id="PTHR31528">
    <property type="entry name" value="4-AMINO-5-HYDROXYMETHYL-2-METHYLPYRIMIDINE PHOSPHATE SYNTHASE THI11-RELATED"/>
    <property type="match status" value="1"/>
</dbReference>
<evidence type="ECO:0000259" key="1">
    <source>
        <dbReference type="Pfam" id="PF09084"/>
    </source>
</evidence>
<dbReference type="eggNOG" id="COG0715">
    <property type="taxonomic scope" value="Bacteria"/>
</dbReference>
<dbReference type="STRING" id="1480694.DC28_03885"/>
<dbReference type="SUPFAM" id="SSF53850">
    <property type="entry name" value="Periplasmic binding protein-like II"/>
    <property type="match status" value="1"/>
</dbReference>
<evidence type="ECO:0000313" key="2">
    <source>
        <dbReference type="EMBL" id="KGE73415.1"/>
    </source>
</evidence>
<dbReference type="PANTHER" id="PTHR31528:SF3">
    <property type="entry name" value="THIAMINE BIOSYNTHESIS PROTEIN HI_0357-RELATED"/>
    <property type="match status" value="1"/>
</dbReference>
<accession>A0A098QZX0</accession>
<dbReference type="GO" id="GO:0009228">
    <property type="term" value="P:thiamine biosynthetic process"/>
    <property type="evidence" value="ECO:0007669"/>
    <property type="project" value="InterPro"/>
</dbReference>
<proteinExistence type="predicted"/>
<name>A0A098QZX0_9SPIO</name>
<feature type="domain" description="SsuA/THI5-like" evidence="1">
    <location>
        <begin position="50"/>
        <end position="264"/>
    </location>
</feature>
<reference evidence="2 3" key="1">
    <citation type="submission" date="2014-05" db="EMBL/GenBank/DDBJ databases">
        <title>De novo Genome Sequence of Spirocheata sp.</title>
        <authorList>
            <person name="Shivani Y."/>
            <person name="Subhash Y."/>
            <person name="Tushar L."/>
            <person name="Sasikala C."/>
            <person name="Ramana C.V."/>
        </authorList>
    </citation>
    <scope>NUCLEOTIDE SEQUENCE [LARGE SCALE GENOMIC DNA]</scope>
    <source>
        <strain evidence="2 3">JC230</strain>
    </source>
</reference>
<keyword evidence="3" id="KW-1185">Reference proteome</keyword>
<dbReference type="EMBL" id="JNUP01000029">
    <property type="protein sequence ID" value="KGE73415.1"/>
    <property type="molecule type" value="Genomic_DNA"/>
</dbReference>
<dbReference type="Gene3D" id="3.40.190.10">
    <property type="entry name" value="Periplasmic binding protein-like II"/>
    <property type="match status" value="2"/>
</dbReference>
<gene>
    <name evidence="2" type="ORF">DC28_03885</name>
</gene>
<comment type="caution">
    <text evidence="2">The sequence shown here is derived from an EMBL/GenBank/DDBJ whole genome shotgun (WGS) entry which is preliminary data.</text>
</comment>
<dbReference type="RefSeq" id="WP_037546107.1">
    <property type="nucleotide sequence ID" value="NZ_JNUP01000029.1"/>
</dbReference>
<dbReference type="Pfam" id="PF09084">
    <property type="entry name" value="NMT1"/>
    <property type="match status" value="1"/>
</dbReference>
<dbReference type="OrthoDB" id="9815602at2"/>
<dbReference type="InterPro" id="IPR015168">
    <property type="entry name" value="SsuA/THI5"/>
</dbReference>